<evidence type="ECO:0000313" key="1">
    <source>
        <dbReference type="EMBL" id="KAJ8674006.1"/>
    </source>
</evidence>
<gene>
    <name evidence="1" type="ORF">QAD02_005268</name>
</gene>
<protein>
    <submittedName>
        <fullName evidence="1">Uncharacterized protein</fullName>
    </submittedName>
</protein>
<evidence type="ECO:0000313" key="2">
    <source>
        <dbReference type="Proteomes" id="UP001239111"/>
    </source>
</evidence>
<keyword evidence="2" id="KW-1185">Reference proteome</keyword>
<name>A0ACC2NTS1_9HYME</name>
<reference evidence="1" key="1">
    <citation type="submission" date="2023-04" db="EMBL/GenBank/DDBJ databases">
        <title>A chromosome-level genome assembly of the parasitoid wasp Eretmocerus hayati.</title>
        <authorList>
            <person name="Zhong Y."/>
            <person name="Liu S."/>
            <person name="Liu Y."/>
        </authorList>
    </citation>
    <scope>NUCLEOTIDE SEQUENCE</scope>
    <source>
        <strain evidence="1">ZJU_SS_LIU_2023</strain>
    </source>
</reference>
<dbReference type="Proteomes" id="UP001239111">
    <property type="component" value="Chromosome 3"/>
</dbReference>
<accession>A0ACC2NTS1</accession>
<comment type="caution">
    <text evidence="1">The sequence shown here is derived from an EMBL/GenBank/DDBJ whole genome shotgun (WGS) entry which is preliminary data.</text>
</comment>
<sequence>MSLLHEDTLLGVENQYPKNNWSWNRPHGIRYLAVLFITVILLNFLFIKKQTDVDRVIRLKHNQTLLHTLSDKFLSFGLDSSLLRDMKNFPLLNDKFINLAHHLSPAYVRFGGTSADCLYFNQTASDREENRIAKPFSYNENDISNFTITRNDFLALYVFSERAKVRMIFDLNVLLRNGDGSWNSDNAHQIITYARGREMDLDWQMGNEPNSFFHVFDIRISAEQLAKDYCQLRKILNQLGYQDSFLVGPEANHIGDEDHKGAVYAENFLKNVENCVDGVTWHQYYLNGHVAQVDDFVNYKVFNRLSSEIDAMNSAIKSSGKNLPMWISETGSAYGGGAPNLSNRFAATFLWLDKLGYSAKAGVNVVIRQSFFGGNYAMIGEDLNPNPDWWVAVLFKKFVSEKVLNFATQNNFGKLRFYAHCSSKQALNDTGASIVIYGLSLNEDDKIIQIQGPPRGSKILYYSLASEKLQSRNIWMNGDVLRLQKDGTLPRFKPKVLNVDEPVPIPGYSLVFLLIRGMKIPECS</sequence>
<organism evidence="1 2">
    <name type="scientific">Eretmocerus hayati</name>
    <dbReference type="NCBI Taxonomy" id="131215"/>
    <lineage>
        <taxon>Eukaryota</taxon>
        <taxon>Metazoa</taxon>
        <taxon>Ecdysozoa</taxon>
        <taxon>Arthropoda</taxon>
        <taxon>Hexapoda</taxon>
        <taxon>Insecta</taxon>
        <taxon>Pterygota</taxon>
        <taxon>Neoptera</taxon>
        <taxon>Endopterygota</taxon>
        <taxon>Hymenoptera</taxon>
        <taxon>Apocrita</taxon>
        <taxon>Proctotrupomorpha</taxon>
        <taxon>Chalcidoidea</taxon>
        <taxon>Aphelinidae</taxon>
        <taxon>Aphelininae</taxon>
        <taxon>Eretmocerus</taxon>
    </lineage>
</organism>
<dbReference type="EMBL" id="CM056743">
    <property type="protein sequence ID" value="KAJ8674006.1"/>
    <property type="molecule type" value="Genomic_DNA"/>
</dbReference>
<proteinExistence type="predicted"/>